<reference evidence="1 2" key="2">
    <citation type="journal article" date="2019" name="G3 (Bethesda)">
        <title>Hybrid Assembly of the Genome of the Entomopathogenic Nematode Steinernema carpocapsae Identifies the X-Chromosome.</title>
        <authorList>
            <person name="Serra L."/>
            <person name="Macchietto M."/>
            <person name="Macias-Munoz A."/>
            <person name="McGill C.J."/>
            <person name="Rodriguez I.M."/>
            <person name="Rodriguez B."/>
            <person name="Murad R."/>
            <person name="Mortazavi A."/>
        </authorList>
    </citation>
    <scope>NUCLEOTIDE SEQUENCE [LARGE SCALE GENOMIC DNA]</scope>
    <source>
        <strain evidence="1 2">ALL</strain>
    </source>
</reference>
<sequence length="71" mass="8748">MPRNLGYYEFDDWAFFRDENHDLRFWWNCVDKKCANKCKFGRYGHTNFQIHGLLHPYKCESEKWNGKQLVD</sequence>
<name>A0A4U5M8V5_STECR</name>
<dbReference type="AlphaFoldDB" id="A0A4U5M8V5"/>
<reference evidence="1 2" key="1">
    <citation type="journal article" date="2015" name="Genome Biol.">
        <title>Comparative genomics of Steinernema reveals deeply conserved gene regulatory networks.</title>
        <authorList>
            <person name="Dillman A.R."/>
            <person name="Macchietto M."/>
            <person name="Porter C.F."/>
            <person name="Rogers A."/>
            <person name="Williams B."/>
            <person name="Antoshechkin I."/>
            <person name="Lee M.M."/>
            <person name="Goodwin Z."/>
            <person name="Lu X."/>
            <person name="Lewis E.E."/>
            <person name="Goodrich-Blair H."/>
            <person name="Stock S.P."/>
            <person name="Adams B.J."/>
            <person name="Sternberg P.W."/>
            <person name="Mortazavi A."/>
        </authorList>
    </citation>
    <scope>NUCLEOTIDE SEQUENCE [LARGE SCALE GENOMIC DNA]</scope>
    <source>
        <strain evidence="1 2">ALL</strain>
    </source>
</reference>
<accession>A0A4U5M8V5</accession>
<gene>
    <name evidence="1" type="ORF">L596_025777</name>
</gene>
<evidence type="ECO:0000313" key="1">
    <source>
        <dbReference type="EMBL" id="TKR65364.1"/>
    </source>
</evidence>
<organism evidence="1 2">
    <name type="scientific">Steinernema carpocapsae</name>
    <name type="common">Entomopathogenic nematode</name>
    <dbReference type="NCBI Taxonomy" id="34508"/>
    <lineage>
        <taxon>Eukaryota</taxon>
        <taxon>Metazoa</taxon>
        <taxon>Ecdysozoa</taxon>
        <taxon>Nematoda</taxon>
        <taxon>Chromadorea</taxon>
        <taxon>Rhabditida</taxon>
        <taxon>Tylenchina</taxon>
        <taxon>Panagrolaimomorpha</taxon>
        <taxon>Strongyloidoidea</taxon>
        <taxon>Steinernematidae</taxon>
        <taxon>Steinernema</taxon>
    </lineage>
</organism>
<dbReference type="Proteomes" id="UP000298663">
    <property type="component" value="Unassembled WGS sequence"/>
</dbReference>
<evidence type="ECO:0000313" key="2">
    <source>
        <dbReference type="Proteomes" id="UP000298663"/>
    </source>
</evidence>
<comment type="caution">
    <text evidence="1">The sequence shown here is derived from an EMBL/GenBank/DDBJ whole genome shotgun (WGS) entry which is preliminary data.</text>
</comment>
<proteinExistence type="predicted"/>
<keyword evidence="2" id="KW-1185">Reference proteome</keyword>
<dbReference type="EMBL" id="AZBU02000009">
    <property type="protein sequence ID" value="TKR65364.1"/>
    <property type="molecule type" value="Genomic_DNA"/>
</dbReference>
<protein>
    <submittedName>
        <fullName evidence="1">Uncharacterized protein</fullName>
    </submittedName>
</protein>